<protein>
    <submittedName>
        <fullName evidence="3">Uncharacterized protein</fullName>
    </submittedName>
</protein>
<dbReference type="RefSeq" id="WP_316941252.1">
    <property type="nucleotide sequence ID" value="NZ_JAWHZD010000003.1"/>
</dbReference>
<feature type="transmembrane region" description="Helical" evidence="2">
    <location>
        <begin position="35"/>
        <end position="52"/>
    </location>
</feature>
<evidence type="ECO:0000256" key="2">
    <source>
        <dbReference type="SAM" id="Phobius"/>
    </source>
</evidence>
<accession>A0AAW8XKF2</accession>
<gene>
    <name evidence="3" type="ORF">RZP41_06205</name>
</gene>
<feature type="region of interest" description="Disordered" evidence="1">
    <location>
        <begin position="360"/>
        <end position="392"/>
    </location>
</feature>
<feature type="transmembrane region" description="Helical" evidence="2">
    <location>
        <begin position="323"/>
        <end position="343"/>
    </location>
</feature>
<organism evidence="3 4">
    <name type="scientific">Klebsiella quasipneumoniae subsp. quasipneumoniae</name>
    <dbReference type="NCBI Taxonomy" id="1667327"/>
    <lineage>
        <taxon>Bacteria</taxon>
        <taxon>Pseudomonadati</taxon>
        <taxon>Pseudomonadota</taxon>
        <taxon>Gammaproteobacteria</taxon>
        <taxon>Enterobacterales</taxon>
        <taxon>Enterobacteriaceae</taxon>
        <taxon>Klebsiella/Raoultella group</taxon>
        <taxon>Klebsiella</taxon>
        <taxon>Klebsiella pneumoniae complex</taxon>
    </lineage>
</organism>
<feature type="transmembrane region" description="Helical" evidence="2">
    <location>
        <begin position="123"/>
        <end position="142"/>
    </location>
</feature>
<feature type="transmembrane region" description="Helical" evidence="2">
    <location>
        <begin position="12"/>
        <end position="29"/>
    </location>
</feature>
<reference evidence="3" key="1">
    <citation type="submission" date="2023-10" db="EMBL/GenBank/DDBJ databases">
        <title>Surveillance and assessment of the effects of hospital wastewater treatment on clearance of pathogenic bacterial and antimicrobial resistance genes.</title>
        <authorList>
            <person name="Wu Y."/>
        </authorList>
    </citation>
    <scope>NUCLEOTIDE SEQUENCE</scope>
    <source>
        <strain evidence="3">23-M-SRM-33-1</strain>
    </source>
</reference>
<dbReference type="EMBL" id="JAWHZD010000003">
    <property type="protein sequence ID" value="MDV0840870.1"/>
    <property type="molecule type" value="Genomic_DNA"/>
</dbReference>
<feature type="transmembrane region" description="Helical" evidence="2">
    <location>
        <begin position="91"/>
        <end position="111"/>
    </location>
</feature>
<feature type="transmembrane region" description="Helical" evidence="2">
    <location>
        <begin position="192"/>
        <end position="214"/>
    </location>
</feature>
<dbReference type="Proteomes" id="UP001284547">
    <property type="component" value="Unassembled WGS sequence"/>
</dbReference>
<feature type="transmembrane region" description="Helical" evidence="2">
    <location>
        <begin position="220"/>
        <end position="237"/>
    </location>
</feature>
<evidence type="ECO:0000313" key="4">
    <source>
        <dbReference type="Proteomes" id="UP001284547"/>
    </source>
</evidence>
<proteinExistence type="predicted"/>
<evidence type="ECO:0000313" key="3">
    <source>
        <dbReference type="EMBL" id="MDV0840870.1"/>
    </source>
</evidence>
<keyword evidence="2" id="KW-1133">Transmembrane helix</keyword>
<sequence length="411" mass="45851">MKISIPGAKYKLSWVFVLMYFLPSFIFVFFKQSSLAVGIAIVSILIILFDILQITNRKIGVKGLILFVLVIMFLLIESFHSVYSFNDSKPIMSIPVVILMIIAAWSLSFRIENSDEIVVKDSFKFALCVFLFFGWLAVFRTIDIGNYASKEKGAFPFSEDSHYALCAGFLSCIVGSTSSFKGKLFILLNISAQAILFPNLTLLVFSLICCFLFWFSNRFLLLAVLICVVAVSGTLILQSMQGTFAGDYLLSRMDLSKNSNNLTTLVFLQGIDDSIRALTDTYGIGLGFQRAGTDTLGEYGYLIKVLTGGEYNRTDGGFLSSKIITEFGVMGLMASLLYILLILRSVTNYRQSVSQTVRQSDSQTVRQSDSQTVRQSDSQSDSQTVRQSDSQTVRQSVYHKNIISRNDCILC</sequence>
<comment type="caution">
    <text evidence="3">The sequence shown here is derived from an EMBL/GenBank/DDBJ whole genome shotgun (WGS) entry which is preliminary data.</text>
</comment>
<evidence type="ECO:0000256" key="1">
    <source>
        <dbReference type="SAM" id="MobiDB-lite"/>
    </source>
</evidence>
<feature type="transmembrane region" description="Helical" evidence="2">
    <location>
        <begin position="64"/>
        <end position="85"/>
    </location>
</feature>
<name>A0AAW8XKF2_9ENTR</name>
<keyword evidence="2" id="KW-0472">Membrane</keyword>
<keyword evidence="2" id="KW-0812">Transmembrane</keyword>
<dbReference type="AlphaFoldDB" id="A0AAW8XKF2"/>